<evidence type="ECO:0000256" key="2">
    <source>
        <dbReference type="ARBA" id="ARBA00022737"/>
    </source>
</evidence>
<dbReference type="GO" id="GO:0006458">
    <property type="term" value="P:'de novo' protein folding"/>
    <property type="evidence" value="ECO:0007669"/>
    <property type="project" value="EnsemblFungi"/>
</dbReference>
<dbReference type="InterPro" id="IPR036410">
    <property type="entry name" value="HSP_DnaJ_Cys-rich_dom_sf"/>
</dbReference>
<dbReference type="SMART" id="SM00271">
    <property type="entry name" value="DnaJ"/>
    <property type="match status" value="1"/>
</dbReference>
<evidence type="ECO:0000256" key="7">
    <source>
        <dbReference type="PROSITE-ProRule" id="PRU00546"/>
    </source>
</evidence>
<feature type="compositionally biased region" description="Polar residues" evidence="8">
    <location>
        <begin position="460"/>
        <end position="480"/>
    </location>
</feature>
<evidence type="ECO:0000313" key="13">
    <source>
        <dbReference type="Proteomes" id="UP000001744"/>
    </source>
</evidence>
<evidence type="ECO:0000259" key="9">
    <source>
        <dbReference type="PROSITE" id="PS50076"/>
    </source>
</evidence>
<dbReference type="Pfam" id="PF00226">
    <property type="entry name" value="DnaJ"/>
    <property type="match status" value="1"/>
</dbReference>
<dbReference type="VEuPathDB" id="FungiDB:SJAG_01052"/>
<dbReference type="GO" id="GO:0042026">
    <property type="term" value="P:protein refolding"/>
    <property type="evidence" value="ECO:0000318"/>
    <property type="project" value="GO_Central"/>
</dbReference>
<evidence type="ECO:0000259" key="10">
    <source>
        <dbReference type="PROSITE" id="PS51188"/>
    </source>
</evidence>
<evidence type="ECO:0000256" key="8">
    <source>
        <dbReference type="SAM" id="MobiDB-lite"/>
    </source>
</evidence>
<dbReference type="HAMAP" id="MF_01152">
    <property type="entry name" value="DnaJ"/>
    <property type="match status" value="1"/>
</dbReference>
<dbReference type="Proteomes" id="UP000001744">
    <property type="component" value="Unassembled WGS sequence"/>
</dbReference>
<protein>
    <recommendedName>
        <fullName evidence="6">DnaJ homolog 1, mitochondrial</fullName>
    </recommendedName>
</protein>
<dbReference type="PROSITE" id="PS50076">
    <property type="entry name" value="DNAJ_2"/>
    <property type="match status" value="1"/>
</dbReference>
<dbReference type="GO" id="GO:0005524">
    <property type="term" value="F:ATP binding"/>
    <property type="evidence" value="ECO:0007669"/>
    <property type="project" value="InterPro"/>
</dbReference>
<dbReference type="NCBIfam" id="NF008035">
    <property type="entry name" value="PRK10767.1"/>
    <property type="match status" value="1"/>
</dbReference>
<sequence>MLRNSLKQTFHILKSCTKTRLCTQNSVLRRSFASIPSQTRSKVSNRLHKKLANTWGIPYVRSFRSSAPRLDPMKDPYATLGVDKNASNSDIKKAYYKLAKQYHPDANPDKKAQEKFVEIKQAYEILSDPQKKQAFDSYGPSSFSNGEFNGSARDYEQEFRAASNGFGGFGGFGGFNFEDLFSGFTGSARQSRRSSAFEVFVGEDIDTSVTIDFLEAAKGTRKNVTIRPLTTCSTCHGTGLKTGTSRQTCSTCNGTGHRVHVMQGGFQMATACQACGGVGTVIPPSGSCRTCGGEGVIRERKVVAVDIPAGIQDGMHLRIQGQGDAASTANAAPNARSRPGDLFVTVRIRKHELFRRDGANVYYQAKIPMTTAILGGTITVPTLDGEVELRVPPSTNTGEHITMSGKGMPKLTATGRSGYKGDFLVEFQVSMPKSLTPEQRHLMEMLADSLHDTTARRTGITGNDSKPSTSTDTNENNQNGSVGGFFKRAFRRLHPEEDTKNKTDKTDKTDKADKTDEKK</sequence>
<dbReference type="OrthoDB" id="10256793at2759"/>
<dbReference type="CDD" id="cd06257">
    <property type="entry name" value="DnaJ"/>
    <property type="match status" value="1"/>
</dbReference>
<dbReference type="InterPro" id="IPR012724">
    <property type="entry name" value="DnaJ"/>
</dbReference>
<dbReference type="InterPro" id="IPR036869">
    <property type="entry name" value="J_dom_sf"/>
</dbReference>
<reference evidence="11 13" key="1">
    <citation type="journal article" date="2011" name="Science">
        <title>Comparative functional genomics of the fission yeasts.</title>
        <authorList>
            <person name="Rhind N."/>
            <person name="Chen Z."/>
            <person name="Yassour M."/>
            <person name="Thompson D.A."/>
            <person name="Haas B.J."/>
            <person name="Habib N."/>
            <person name="Wapinski I."/>
            <person name="Roy S."/>
            <person name="Lin M.F."/>
            <person name="Heiman D.I."/>
            <person name="Young S.K."/>
            <person name="Furuya K."/>
            <person name="Guo Y."/>
            <person name="Pidoux A."/>
            <person name="Chen H.M."/>
            <person name="Robbertse B."/>
            <person name="Goldberg J.M."/>
            <person name="Aoki K."/>
            <person name="Bayne E.H."/>
            <person name="Berlin A.M."/>
            <person name="Desjardins C.A."/>
            <person name="Dobbs E."/>
            <person name="Dukaj L."/>
            <person name="Fan L."/>
            <person name="FitzGerald M.G."/>
            <person name="French C."/>
            <person name="Gujja S."/>
            <person name="Hansen K."/>
            <person name="Keifenheim D."/>
            <person name="Levin J.Z."/>
            <person name="Mosher R.A."/>
            <person name="Mueller C.A."/>
            <person name="Pfiffner J."/>
            <person name="Priest M."/>
            <person name="Russ C."/>
            <person name="Smialowska A."/>
            <person name="Swoboda P."/>
            <person name="Sykes S.M."/>
            <person name="Vaughn M."/>
            <person name="Vengrova S."/>
            <person name="Yoder R."/>
            <person name="Zeng Q."/>
            <person name="Allshire R."/>
            <person name="Baulcombe D."/>
            <person name="Birren B.W."/>
            <person name="Brown W."/>
            <person name="Ekwall K."/>
            <person name="Kellis M."/>
            <person name="Leatherwood J."/>
            <person name="Levin H."/>
            <person name="Margalit H."/>
            <person name="Martienssen R."/>
            <person name="Nieduszynski C.A."/>
            <person name="Spatafora J.W."/>
            <person name="Friedman N."/>
            <person name="Dalgaard J.Z."/>
            <person name="Baumann P."/>
            <person name="Niki H."/>
            <person name="Regev A."/>
            <person name="Nusbaum C."/>
        </authorList>
    </citation>
    <scope>NUCLEOTIDE SEQUENCE [LARGE SCALE GENOMIC DNA]</scope>
    <source>
        <strain evidence="13">yFS275 / FY16936</strain>
    </source>
</reference>
<evidence type="ECO:0000256" key="6">
    <source>
        <dbReference type="ARBA" id="ARBA00072890"/>
    </source>
</evidence>
<evidence type="ECO:0000313" key="12">
    <source>
        <dbReference type="JaponicusDB" id="SJAG_01052"/>
    </source>
</evidence>
<dbReference type="PANTHER" id="PTHR43096:SF52">
    <property type="entry name" value="DNAJ HOMOLOG 1, MITOCHONDRIAL-RELATED"/>
    <property type="match status" value="1"/>
</dbReference>
<keyword evidence="2" id="KW-0677">Repeat</keyword>
<feature type="zinc finger region" description="CR-type" evidence="7">
    <location>
        <begin position="219"/>
        <end position="300"/>
    </location>
</feature>
<dbReference type="PANTHER" id="PTHR43096">
    <property type="entry name" value="DNAJ HOMOLOG 1, MITOCHONDRIAL-RELATED"/>
    <property type="match status" value="1"/>
</dbReference>
<dbReference type="FunFam" id="2.60.260.20:FF:000005">
    <property type="entry name" value="Chaperone protein dnaJ 1, mitochondrial"/>
    <property type="match status" value="1"/>
</dbReference>
<dbReference type="RefSeq" id="XP_002172319.1">
    <property type="nucleotide sequence ID" value="XM_002172283.2"/>
</dbReference>
<dbReference type="GO" id="GO:0005737">
    <property type="term" value="C:cytoplasm"/>
    <property type="evidence" value="ECO:0000318"/>
    <property type="project" value="GO_Central"/>
</dbReference>
<dbReference type="SUPFAM" id="SSF57938">
    <property type="entry name" value="DnaJ/Hsp40 cysteine-rich domain"/>
    <property type="match status" value="1"/>
</dbReference>
<keyword evidence="3 7" id="KW-0863">Zinc-finger</keyword>
<feature type="region of interest" description="Disordered" evidence="8">
    <location>
        <begin position="453"/>
        <end position="519"/>
    </location>
</feature>
<dbReference type="AlphaFoldDB" id="B6JXC5"/>
<dbReference type="GO" id="GO:0009408">
    <property type="term" value="P:response to heat"/>
    <property type="evidence" value="ECO:0007669"/>
    <property type="project" value="EnsemblFungi"/>
</dbReference>
<dbReference type="STRING" id="402676.B6JXC5"/>
<dbReference type="GO" id="GO:0051082">
    <property type="term" value="F:unfolded protein binding"/>
    <property type="evidence" value="ECO:0000318"/>
    <property type="project" value="GO_Central"/>
</dbReference>
<dbReference type="Pfam" id="PF01556">
    <property type="entry name" value="DnaJ_C"/>
    <property type="match status" value="1"/>
</dbReference>
<dbReference type="Gene3D" id="2.10.230.10">
    <property type="entry name" value="Heat shock protein DnaJ, cysteine-rich domain"/>
    <property type="match status" value="1"/>
</dbReference>
<dbReference type="HOGENOM" id="CLU_017633_0_3_1"/>
<name>B6JXC5_SCHJY</name>
<keyword evidence="1 7" id="KW-0479">Metal-binding</keyword>
<dbReference type="eggNOG" id="KOG0715">
    <property type="taxonomic scope" value="Eukaryota"/>
</dbReference>
<dbReference type="PROSITE" id="PS00636">
    <property type="entry name" value="DNAJ_1"/>
    <property type="match status" value="1"/>
</dbReference>
<dbReference type="Pfam" id="PF00684">
    <property type="entry name" value="DnaJ_CXXCXGXG"/>
    <property type="match status" value="1"/>
</dbReference>
<dbReference type="Gene3D" id="2.60.260.20">
    <property type="entry name" value="Urease metallochaperone UreE, N-terminal domain"/>
    <property type="match status" value="2"/>
</dbReference>
<dbReference type="GeneID" id="7048296"/>
<dbReference type="GO" id="GO:0031072">
    <property type="term" value="F:heat shock protein binding"/>
    <property type="evidence" value="ECO:0007669"/>
    <property type="project" value="InterPro"/>
</dbReference>
<dbReference type="CDD" id="cd10719">
    <property type="entry name" value="DnaJ_zf"/>
    <property type="match status" value="1"/>
</dbReference>
<evidence type="ECO:0000256" key="1">
    <source>
        <dbReference type="ARBA" id="ARBA00022723"/>
    </source>
</evidence>
<proteinExistence type="inferred from homology"/>
<evidence type="ECO:0000256" key="3">
    <source>
        <dbReference type="ARBA" id="ARBA00022771"/>
    </source>
</evidence>
<dbReference type="PROSITE" id="PS51188">
    <property type="entry name" value="ZF_CR"/>
    <property type="match status" value="1"/>
</dbReference>
<dbReference type="SUPFAM" id="SSF46565">
    <property type="entry name" value="Chaperone J-domain"/>
    <property type="match status" value="1"/>
</dbReference>
<dbReference type="GO" id="GO:0005759">
    <property type="term" value="C:mitochondrial matrix"/>
    <property type="evidence" value="ECO:0007669"/>
    <property type="project" value="EnsemblFungi"/>
</dbReference>
<dbReference type="OMA" id="MATDYYA"/>
<dbReference type="InterPro" id="IPR001623">
    <property type="entry name" value="DnaJ_domain"/>
</dbReference>
<dbReference type="InterPro" id="IPR002939">
    <property type="entry name" value="DnaJ_C"/>
</dbReference>
<feature type="compositionally biased region" description="Basic and acidic residues" evidence="8">
    <location>
        <begin position="493"/>
        <end position="519"/>
    </location>
</feature>
<accession>B6JXC5</accession>
<dbReference type="InterPro" id="IPR008971">
    <property type="entry name" value="HSP40/DnaJ_pept-bd"/>
</dbReference>
<dbReference type="JaponicusDB" id="SJAG_01052">
    <property type="gene designation" value="mdj1"/>
</dbReference>
<evidence type="ECO:0000313" key="11">
    <source>
        <dbReference type="EMBL" id="EEB06026.1"/>
    </source>
</evidence>
<dbReference type="GO" id="GO:0006515">
    <property type="term" value="P:protein quality control for misfolded or incompletely synthesized proteins"/>
    <property type="evidence" value="ECO:0007669"/>
    <property type="project" value="EnsemblFungi"/>
</dbReference>
<evidence type="ECO:0000256" key="5">
    <source>
        <dbReference type="ARBA" id="ARBA00023186"/>
    </source>
</evidence>
<organism evidence="11 13">
    <name type="scientific">Schizosaccharomyces japonicus (strain yFS275 / FY16936)</name>
    <name type="common">Fission yeast</name>
    <dbReference type="NCBI Taxonomy" id="402676"/>
    <lineage>
        <taxon>Eukaryota</taxon>
        <taxon>Fungi</taxon>
        <taxon>Dikarya</taxon>
        <taxon>Ascomycota</taxon>
        <taxon>Taphrinomycotina</taxon>
        <taxon>Schizosaccharomycetes</taxon>
        <taxon>Schizosaccharomycetales</taxon>
        <taxon>Schizosaccharomycetaceae</taxon>
        <taxon>Schizosaccharomyces</taxon>
    </lineage>
</organism>
<dbReference type="PRINTS" id="PR00625">
    <property type="entry name" value="JDOMAIN"/>
</dbReference>
<dbReference type="EMBL" id="KE651166">
    <property type="protein sequence ID" value="EEB06026.1"/>
    <property type="molecule type" value="Genomic_DNA"/>
</dbReference>
<gene>
    <name evidence="12" type="primary">mdj1</name>
    <name evidence="11" type="ORF">SJAG_01052</name>
</gene>
<keyword evidence="4 7" id="KW-0862">Zinc</keyword>
<dbReference type="InterPro" id="IPR001305">
    <property type="entry name" value="HSP_DnaJ_Cys-rich_dom"/>
</dbReference>
<dbReference type="SUPFAM" id="SSF49493">
    <property type="entry name" value="HSP40/DnaJ peptide-binding domain"/>
    <property type="match status" value="2"/>
</dbReference>
<evidence type="ECO:0000256" key="4">
    <source>
        <dbReference type="ARBA" id="ARBA00022833"/>
    </source>
</evidence>
<dbReference type="GO" id="GO:0001671">
    <property type="term" value="F:ATPase activator activity"/>
    <property type="evidence" value="ECO:0007669"/>
    <property type="project" value="EnsemblFungi"/>
</dbReference>
<feature type="domain" description="CR-type" evidence="10">
    <location>
        <begin position="219"/>
        <end position="300"/>
    </location>
</feature>
<feature type="domain" description="J" evidence="9">
    <location>
        <begin position="75"/>
        <end position="139"/>
    </location>
</feature>
<dbReference type="Gene3D" id="1.10.287.110">
    <property type="entry name" value="DnaJ domain"/>
    <property type="match status" value="1"/>
</dbReference>
<keyword evidence="5" id="KW-0143">Chaperone</keyword>
<dbReference type="FunFam" id="2.10.230.10:FF:000001">
    <property type="entry name" value="DnaJ subfamily A member 2"/>
    <property type="match status" value="1"/>
</dbReference>
<dbReference type="CDD" id="cd10747">
    <property type="entry name" value="DnaJ_C"/>
    <property type="match status" value="1"/>
</dbReference>
<dbReference type="InterPro" id="IPR018253">
    <property type="entry name" value="DnaJ_domain_CS"/>
</dbReference>
<keyword evidence="13" id="KW-1185">Reference proteome</keyword>
<dbReference type="GO" id="GO:0008270">
    <property type="term" value="F:zinc ion binding"/>
    <property type="evidence" value="ECO:0007669"/>
    <property type="project" value="UniProtKB-KW"/>
</dbReference>